<comment type="caution">
    <text evidence="2">The sequence shown here is derived from an EMBL/GenBank/DDBJ whole genome shotgun (WGS) entry which is preliminary data.</text>
</comment>
<sequence length="130" mass="13488">MLAVGGCCTHQTATSKVAASALRKVAARRIGCASPAPGCGATCAGSKRADSSSQSNPCGAAHVRGSPVPECPAADASTTAQKTHYRRWCQSTHRRNPLTHRQTGARTHARQLSRVDDTLRSTSAVVCCAS</sequence>
<reference evidence="2 4" key="1">
    <citation type="submission" date="2016-01" db="EMBL/GenBank/DDBJ databases">
        <title>Biosynthesis of antibiotic leucinostatins and their inhibition on Phytophthora in bio-control Purpureocillium lilacinum.</title>
        <authorList>
            <person name="Wang G."/>
            <person name="Liu Z."/>
            <person name="Lin R."/>
            <person name="Li E."/>
            <person name="Mao Z."/>
            <person name="Ling J."/>
            <person name="Yin W."/>
            <person name="Xie B."/>
        </authorList>
    </citation>
    <scope>NUCLEOTIDE SEQUENCE [LARGE SCALE GENOMIC DNA]</scope>
    <source>
        <strain evidence="2">PLBJ-1</strain>
        <strain evidence="3">PLFJ-1</strain>
    </source>
</reference>
<accession>A0A179HAF3</accession>
<feature type="region of interest" description="Disordered" evidence="1">
    <location>
        <begin position="46"/>
        <end position="111"/>
    </location>
</feature>
<organism evidence="2 4">
    <name type="scientific">Purpureocillium lilacinum</name>
    <name type="common">Paecilomyces lilacinus</name>
    <dbReference type="NCBI Taxonomy" id="33203"/>
    <lineage>
        <taxon>Eukaryota</taxon>
        <taxon>Fungi</taxon>
        <taxon>Dikarya</taxon>
        <taxon>Ascomycota</taxon>
        <taxon>Pezizomycotina</taxon>
        <taxon>Sordariomycetes</taxon>
        <taxon>Hypocreomycetidae</taxon>
        <taxon>Hypocreales</taxon>
        <taxon>Ophiocordycipitaceae</taxon>
        <taxon>Purpureocillium</taxon>
    </lineage>
</organism>
<evidence type="ECO:0000256" key="1">
    <source>
        <dbReference type="SAM" id="MobiDB-lite"/>
    </source>
</evidence>
<evidence type="ECO:0000313" key="3">
    <source>
        <dbReference type="EMBL" id="OAQ94446.1"/>
    </source>
</evidence>
<protein>
    <submittedName>
        <fullName evidence="2">Uncharacterized protein</fullName>
    </submittedName>
</protein>
<proteinExistence type="predicted"/>
<dbReference type="EMBL" id="LSBH01000001">
    <property type="protein sequence ID" value="OAQ86483.1"/>
    <property type="molecule type" value="Genomic_DNA"/>
</dbReference>
<dbReference type="Proteomes" id="UP000078240">
    <property type="component" value="Unassembled WGS sequence"/>
</dbReference>
<dbReference type="EMBL" id="LSBI01000001">
    <property type="protein sequence ID" value="OAQ94446.1"/>
    <property type="molecule type" value="Genomic_DNA"/>
</dbReference>
<dbReference type="AlphaFoldDB" id="A0A179HAF3"/>
<feature type="compositionally biased region" description="Basic residues" evidence="1">
    <location>
        <begin position="83"/>
        <end position="98"/>
    </location>
</feature>
<name>A0A179HAF3_PURLI</name>
<dbReference type="Proteomes" id="UP000078340">
    <property type="component" value="Unassembled WGS sequence"/>
</dbReference>
<evidence type="ECO:0000313" key="4">
    <source>
        <dbReference type="Proteomes" id="UP000078240"/>
    </source>
</evidence>
<gene>
    <name evidence="2" type="ORF">VFPBJ_00523</name>
    <name evidence="3" type="ORF">VFPFJ_00555</name>
</gene>
<evidence type="ECO:0000313" key="2">
    <source>
        <dbReference type="EMBL" id="OAQ86483.1"/>
    </source>
</evidence>